<keyword evidence="1" id="KW-0812">Transmembrane</keyword>
<gene>
    <name evidence="2" type="ordered locus">NEQ197</name>
</gene>
<feature type="transmembrane region" description="Helical" evidence="1">
    <location>
        <begin position="78"/>
        <end position="97"/>
    </location>
</feature>
<protein>
    <submittedName>
        <fullName evidence="2">NEQ197</fullName>
    </submittedName>
</protein>
<keyword evidence="3" id="KW-1185">Reference proteome</keyword>
<dbReference type="AlphaFoldDB" id="Q74MQ1"/>
<dbReference type="BioCyc" id="NEQU228908:GJB6-212-MONOMER"/>
<evidence type="ECO:0000313" key="2">
    <source>
        <dbReference type="EMBL" id="AAR39051.1"/>
    </source>
</evidence>
<reference evidence="2 3" key="1">
    <citation type="journal article" date="2003" name="Proc. Natl. Acad. Sci. U.S.A.">
        <title>The genome of Nanoarchaeum equitans: insights into early archaeal evolution and derived parasitism.</title>
        <authorList>
            <person name="Waters E."/>
            <person name="Hohn M.J."/>
            <person name="Ahel I."/>
            <person name="Graham D.E."/>
            <person name="Adams M.D."/>
            <person name="Barnstead M."/>
            <person name="Beeson K.Y."/>
            <person name="Bibbs L."/>
            <person name="Bolanos R."/>
            <person name="Keller M."/>
            <person name="Kretz K."/>
            <person name="Lin X."/>
            <person name="Mathur E."/>
            <person name="Ni J."/>
            <person name="Podar M."/>
            <person name="Richardson T."/>
            <person name="Sutton G.G."/>
            <person name="Simon M."/>
            <person name="Soll D."/>
            <person name="Stetter K.O."/>
            <person name="Short J.M."/>
            <person name="Noordewier M."/>
        </authorList>
    </citation>
    <scope>NUCLEOTIDE SEQUENCE [LARGE SCALE GENOMIC DNA]</scope>
    <source>
        <strain evidence="2 3">Kin4-M</strain>
    </source>
</reference>
<evidence type="ECO:0000256" key="1">
    <source>
        <dbReference type="SAM" id="Phobius"/>
    </source>
</evidence>
<dbReference type="KEGG" id="neq:NEQ197"/>
<feature type="transmembrane region" description="Helical" evidence="1">
    <location>
        <begin position="16"/>
        <end position="36"/>
    </location>
</feature>
<dbReference type="HOGENOM" id="CLU_1870785_0_0_2"/>
<feature type="transmembrane region" description="Helical" evidence="1">
    <location>
        <begin position="109"/>
        <end position="132"/>
    </location>
</feature>
<dbReference type="STRING" id="228908.NEQ197"/>
<organism evidence="2 3">
    <name type="scientific">Nanoarchaeum equitans (strain Kin4-M)</name>
    <dbReference type="NCBI Taxonomy" id="228908"/>
    <lineage>
        <taxon>Archaea</taxon>
        <taxon>Nanobdellota</taxon>
        <taxon>Candidatus Nanoarchaeia</taxon>
        <taxon>Nanoarchaeales</taxon>
        <taxon>Nanoarchaeaceae</taxon>
        <taxon>Nanoarchaeum</taxon>
    </lineage>
</organism>
<feature type="transmembrane region" description="Helical" evidence="1">
    <location>
        <begin position="48"/>
        <end position="66"/>
    </location>
</feature>
<sequence>MERIIDVINHIIINTYLYIVLFNEISIYPILLWLVVDLDYFIGKHRVTFHNVFYLFFISMVFSIIYSKTLLYTPKFFAILLSHIIFDFLFGGVCFLYKLCAKGGIKYDYLSLEIISLAINLFILSMVLSFYIDKLF</sequence>
<name>Q74MQ1_NANEQ</name>
<accession>Q74MQ1</accession>
<dbReference type="EnsemblBacteria" id="AAR39051">
    <property type="protein sequence ID" value="AAR39051"/>
    <property type="gene ID" value="NEQ197"/>
</dbReference>
<proteinExistence type="predicted"/>
<evidence type="ECO:0000313" key="3">
    <source>
        <dbReference type="Proteomes" id="UP000000578"/>
    </source>
</evidence>
<dbReference type="EMBL" id="AE017199">
    <property type="protein sequence ID" value="AAR39051.1"/>
    <property type="molecule type" value="Genomic_DNA"/>
</dbReference>
<keyword evidence="1" id="KW-0472">Membrane</keyword>
<dbReference type="Proteomes" id="UP000000578">
    <property type="component" value="Chromosome"/>
</dbReference>
<keyword evidence="1" id="KW-1133">Transmembrane helix</keyword>